<protein>
    <recommendedName>
        <fullName evidence="2">Probable ubiquitin-like-specific protease 2A/B PH domain-containing protein</fullName>
    </recommendedName>
</protein>
<organism evidence="3 4">
    <name type="scientific">Platanthera guangdongensis</name>
    <dbReference type="NCBI Taxonomy" id="2320717"/>
    <lineage>
        <taxon>Eukaryota</taxon>
        <taxon>Viridiplantae</taxon>
        <taxon>Streptophyta</taxon>
        <taxon>Embryophyta</taxon>
        <taxon>Tracheophyta</taxon>
        <taxon>Spermatophyta</taxon>
        <taxon>Magnoliopsida</taxon>
        <taxon>Liliopsida</taxon>
        <taxon>Asparagales</taxon>
        <taxon>Orchidaceae</taxon>
        <taxon>Orchidoideae</taxon>
        <taxon>Orchideae</taxon>
        <taxon>Orchidinae</taxon>
        <taxon>Platanthera</taxon>
    </lineage>
</organism>
<dbReference type="InterPro" id="IPR057375">
    <property type="entry name" value="ULP2A/B_PH"/>
</dbReference>
<keyword evidence="4" id="KW-1185">Reference proteome</keyword>
<feature type="compositionally biased region" description="Basic and acidic residues" evidence="1">
    <location>
        <begin position="22"/>
        <end position="49"/>
    </location>
</feature>
<evidence type="ECO:0000313" key="3">
    <source>
        <dbReference type="EMBL" id="KAK8943986.1"/>
    </source>
</evidence>
<reference evidence="3 4" key="1">
    <citation type="journal article" date="2022" name="Nat. Plants">
        <title>Genomes of leafy and leafless Platanthera orchids illuminate the evolution of mycoheterotrophy.</title>
        <authorList>
            <person name="Li M.H."/>
            <person name="Liu K.W."/>
            <person name="Li Z."/>
            <person name="Lu H.C."/>
            <person name="Ye Q.L."/>
            <person name="Zhang D."/>
            <person name="Wang J.Y."/>
            <person name="Li Y.F."/>
            <person name="Zhong Z.M."/>
            <person name="Liu X."/>
            <person name="Yu X."/>
            <person name="Liu D.K."/>
            <person name="Tu X.D."/>
            <person name="Liu B."/>
            <person name="Hao Y."/>
            <person name="Liao X.Y."/>
            <person name="Jiang Y.T."/>
            <person name="Sun W.H."/>
            <person name="Chen J."/>
            <person name="Chen Y.Q."/>
            <person name="Ai Y."/>
            <person name="Zhai J.W."/>
            <person name="Wu S.S."/>
            <person name="Zhou Z."/>
            <person name="Hsiao Y.Y."/>
            <person name="Wu W.L."/>
            <person name="Chen Y.Y."/>
            <person name="Lin Y.F."/>
            <person name="Hsu J.L."/>
            <person name="Li C.Y."/>
            <person name="Wang Z.W."/>
            <person name="Zhao X."/>
            <person name="Zhong W.Y."/>
            <person name="Ma X.K."/>
            <person name="Ma L."/>
            <person name="Huang J."/>
            <person name="Chen G.Z."/>
            <person name="Huang M.Z."/>
            <person name="Huang L."/>
            <person name="Peng D.H."/>
            <person name="Luo Y.B."/>
            <person name="Zou S.Q."/>
            <person name="Chen S.P."/>
            <person name="Lan S."/>
            <person name="Tsai W.C."/>
            <person name="Van de Peer Y."/>
            <person name="Liu Z.J."/>
        </authorList>
    </citation>
    <scope>NUCLEOTIDE SEQUENCE [LARGE SCALE GENOMIC DNA]</scope>
    <source>
        <strain evidence="3">Lor288</strain>
    </source>
</reference>
<dbReference type="PANTHER" id="PTHR47764">
    <property type="entry name" value="UBIQUITIN-LIKE-SPECIFIC PROTEASE 2B-RELATED"/>
    <property type="match status" value="1"/>
</dbReference>
<dbReference type="Pfam" id="PF25352">
    <property type="entry name" value="PH_ULP"/>
    <property type="match status" value="1"/>
</dbReference>
<dbReference type="Proteomes" id="UP001412067">
    <property type="component" value="Unassembled WGS sequence"/>
</dbReference>
<sequence length="280" mass="31839">MDMGVGTRKYWRKKQNGTRFTTQEEHVDVSAEQQEKEVTSGYHQLKDPDISDLPPNNLHEVDSPERSTSDRNVVSTEEISELDDVKACSTSYYAHTKTCTNDFRIGSLLQENALVMEASRILVGSPYDDEDSVLRSSELPVNLMSNEEESCTSTSEVSSTTGDWTETDGHPECQVFEHYGSTCEEMDDNKSTVVVCPDYVTYRDSLFLESQLTFSSECIKIVCFDANVGALLFKFWIRNDAGRDPEKFVASVTDMFWFEKELKIKSLAARYEDIWDTLPE</sequence>
<gene>
    <name evidence="3" type="ORF">KSP40_PGU003945</name>
</gene>
<evidence type="ECO:0000313" key="4">
    <source>
        <dbReference type="Proteomes" id="UP001412067"/>
    </source>
</evidence>
<dbReference type="EMBL" id="JBBWWR010000018">
    <property type="protein sequence ID" value="KAK8943986.1"/>
    <property type="molecule type" value="Genomic_DNA"/>
</dbReference>
<comment type="caution">
    <text evidence="3">The sequence shown here is derived from an EMBL/GenBank/DDBJ whole genome shotgun (WGS) entry which is preliminary data.</text>
</comment>
<name>A0ABR2LLG7_9ASPA</name>
<feature type="compositionally biased region" description="Low complexity" evidence="1">
    <location>
        <begin position="151"/>
        <end position="161"/>
    </location>
</feature>
<proteinExistence type="predicted"/>
<feature type="compositionally biased region" description="Basic and acidic residues" evidence="1">
    <location>
        <begin position="59"/>
        <end position="69"/>
    </location>
</feature>
<evidence type="ECO:0000259" key="2">
    <source>
        <dbReference type="Pfam" id="PF25352"/>
    </source>
</evidence>
<accession>A0ABR2LLG7</accession>
<feature type="region of interest" description="Disordered" evidence="1">
    <location>
        <begin position="1"/>
        <end position="71"/>
    </location>
</feature>
<dbReference type="PANTHER" id="PTHR47764:SF2">
    <property type="entry name" value="UBIQUITIN-LIKE PROTEASE FAMILY PROFILE DOMAIN-CONTAINING PROTEIN"/>
    <property type="match status" value="1"/>
</dbReference>
<feature type="domain" description="Probable ubiquitin-like-specific protease 2A/B PH" evidence="2">
    <location>
        <begin position="192"/>
        <end position="233"/>
    </location>
</feature>
<evidence type="ECO:0000256" key="1">
    <source>
        <dbReference type="SAM" id="MobiDB-lite"/>
    </source>
</evidence>
<feature type="region of interest" description="Disordered" evidence="1">
    <location>
        <begin position="146"/>
        <end position="165"/>
    </location>
</feature>